<dbReference type="RefSeq" id="WP_156683278.1">
    <property type="nucleotide sequence ID" value="NZ_CABWIB010000001.1"/>
</dbReference>
<keyword evidence="3 6" id="KW-0812">Transmembrane</keyword>
<comment type="similarity">
    <text evidence="2">Belongs to the GRP transporter (TC 2.A.7.5) family.</text>
</comment>
<feature type="transmembrane region" description="Helical" evidence="6">
    <location>
        <begin position="97"/>
        <end position="114"/>
    </location>
</feature>
<keyword evidence="8" id="KW-1185">Reference proteome</keyword>
<dbReference type="InterPro" id="IPR010651">
    <property type="entry name" value="Sugar_transport"/>
</dbReference>
<sequence>MTLLSSAVGIFCGFMWVIGFYYQLKVFSKVGASVAVPLTNGLQLLFASILSLTIFSEIVGLKNIAFLFVYMIILVIGIIFVSKKENNIESKSMDKTLYIDAVISSIAFIVFMSTNKIFSLSSYSLFFPQTIGMSLGALYINKENIKSLVNKKAIMATITGFIWFLANFSMLLSIENFGLGITIAMVQFNIVVSAILSILILKEKKTKKELIYLVLGILCIVYAGVSIALIK</sequence>
<feature type="transmembrane region" description="Helical" evidence="6">
    <location>
        <begin position="6"/>
        <end position="22"/>
    </location>
</feature>
<evidence type="ECO:0000256" key="4">
    <source>
        <dbReference type="ARBA" id="ARBA00022989"/>
    </source>
</evidence>
<dbReference type="PANTHER" id="PTHR16119:SF17">
    <property type="entry name" value="TRANSMEMBRANE PROTEIN 144"/>
    <property type="match status" value="1"/>
</dbReference>
<dbReference type="Proteomes" id="UP000419017">
    <property type="component" value="Unassembled WGS sequence"/>
</dbReference>
<organism evidence="7 8">
    <name type="scientific">Oceanivirga miroungae</name>
    <dbReference type="NCBI Taxonomy" id="1130046"/>
    <lineage>
        <taxon>Bacteria</taxon>
        <taxon>Fusobacteriati</taxon>
        <taxon>Fusobacteriota</taxon>
        <taxon>Fusobacteriia</taxon>
        <taxon>Fusobacteriales</taxon>
        <taxon>Leptotrichiaceae</taxon>
        <taxon>Oceanivirga</taxon>
    </lineage>
</organism>
<feature type="transmembrane region" description="Helical" evidence="6">
    <location>
        <begin position="120"/>
        <end position="141"/>
    </location>
</feature>
<evidence type="ECO:0000256" key="5">
    <source>
        <dbReference type="ARBA" id="ARBA00023136"/>
    </source>
</evidence>
<evidence type="ECO:0000256" key="1">
    <source>
        <dbReference type="ARBA" id="ARBA00004141"/>
    </source>
</evidence>
<dbReference type="PANTHER" id="PTHR16119">
    <property type="entry name" value="TRANSMEMBRANE PROTEIN 144"/>
    <property type="match status" value="1"/>
</dbReference>
<dbReference type="Pfam" id="PF06800">
    <property type="entry name" value="Sugar_transport"/>
    <property type="match status" value="1"/>
</dbReference>
<dbReference type="InterPro" id="IPR037185">
    <property type="entry name" value="EmrE-like"/>
</dbReference>
<dbReference type="GO" id="GO:0016020">
    <property type="term" value="C:membrane"/>
    <property type="evidence" value="ECO:0007669"/>
    <property type="project" value="UniProtKB-SubCell"/>
</dbReference>
<name>A0A6I8MCV3_9FUSO</name>
<keyword evidence="5 6" id="KW-0472">Membrane</keyword>
<dbReference type="EMBL" id="CABWIB010000001">
    <property type="protein sequence ID" value="VWL85270.1"/>
    <property type="molecule type" value="Genomic_DNA"/>
</dbReference>
<dbReference type="GO" id="GO:0015144">
    <property type="term" value="F:carbohydrate transmembrane transporter activity"/>
    <property type="evidence" value="ECO:0007669"/>
    <property type="project" value="InterPro"/>
</dbReference>
<dbReference type="SUPFAM" id="SSF103481">
    <property type="entry name" value="Multidrug resistance efflux transporter EmrE"/>
    <property type="match status" value="1"/>
</dbReference>
<reference evidence="7 8" key="1">
    <citation type="submission" date="2019-10" db="EMBL/GenBank/DDBJ databases">
        <authorList>
            <person name="Blom J."/>
        </authorList>
    </citation>
    <scope>NUCLEOTIDE SEQUENCE [LARGE SCALE GENOMIC DNA]</scope>
    <source>
        <strain evidence="7 8">ES3154-GLU</strain>
    </source>
</reference>
<feature type="transmembrane region" description="Helical" evidence="6">
    <location>
        <begin position="210"/>
        <end position="230"/>
    </location>
</feature>
<evidence type="ECO:0000256" key="3">
    <source>
        <dbReference type="ARBA" id="ARBA00022692"/>
    </source>
</evidence>
<protein>
    <submittedName>
        <fullName evidence="7">Glucose uptake protein GlcU</fullName>
    </submittedName>
</protein>
<accession>A0A6I8MCV3</accession>
<comment type="subcellular location">
    <subcellularLocation>
        <location evidence="1">Membrane</location>
        <topology evidence="1">Multi-pass membrane protein</topology>
    </subcellularLocation>
</comment>
<gene>
    <name evidence="7" type="ORF">OMES3154_00553</name>
</gene>
<evidence type="ECO:0000313" key="7">
    <source>
        <dbReference type="EMBL" id="VWL85270.1"/>
    </source>
</evidence>
<dbReference type="AlphaFoldDB" id="A0A6I8MCV3"/>
<evidence type="ECO:0000256" key="6">
    <source>
        <dbReference type="SAM" id="Phobius"/>
    </source>
</evidence>
<keyword evidence="4 6" id="KW-1133">Transmembrane helix</keyword>
<feature type="transmembrane region" description="Helical" evidence="6">
    <location>
        <begin position="61"/>
        <end position="81"/>
    </location>
</feature>
<evidence type="ECO:0000256" key="2">
    <source>
        <dbReference type="ARBA" id="ARBA00006117"/>
    </source>
</evidence>
<feature type="transmembrane region" description="Helical" evidence="6">
    <location>
        <begin position="34"/>
        <end position="55"/>
    </location>
</feature>
<feature type="transmembrane region" description="Helical" evidence="6">
    <location>
        <begin position="153"/>
        <end position="174"/>
    </location>
</feature>
<proteinExistence type="inferred from homology"/>
<evidence type="ECO:0000313" key="8">
    <source>
        <dbReference type="Proteomes" id="UP000419017"/>
    </source>
</evidence>
<feature type="transmembrane region" description="Helical" evidence="6">
    <location>
        <begin position="180"/>
        <end position="201"/>
    </location>
</feature>